<evidence type="ECO:0000313" key="1">
    <source>
        <dbReference type="EMBL" id="KAK8953920.1"/>
    </source>
</evidence>
<dbReference type="Proteomes" id="UP001418222">
    <property type="component" value="Unassembled WGS sequence"/>
</dbReference>
<dbReference type="EMBL" id="JBBWWQ010000002">
    <property type="protein sequence ID" value="KAK8953920.1"/>
    <property type="molecule type" value="Genomic_DNA"/>
</dbReference>
<organism evidence="1 2">
    <name type="scientific">Platanthera zijinensis</name>
    <dbReference type="NCBI Taxonomy" id="2320716"/>
    <lineage>
        <taxon>Eukaryota</taxon>
        <taxon>Viridiplantae</taxon>
        <taxon>Streptophyta</taxon>
        <taxon>Embryophyta</taxon>
        <taxon>Tracheophyta</taxon>
        <taxon>Spermatophyta</taxon>
        <taxon>Magnoliopsida</taxon>
        <taxon>Liliopsida</taxon>
        <taxon>Asparagales</taxon>
        <taxon>Orchidaceae</taxon>
        <taxon>Orchidoideae</taxon>
        <taxon>Orchideae</taxon>
        <taxon>Orchidinae</taxon>
        <taxon>Platanthera</taxon>
    </lineage>
</organism>
<dbReference type="PANTHER" id="PTHR36397">
    <property type="entry name" value="OSJNBA0081L15.1 PROTEIN"/>
    <property type="match status" value="1"/>
</dbReference>
<dbReference type="PANTHER" id="PTHR36397:SF1">
    <property type="entry name" value="OS04G0482900 PROTEIN"/>
    <property type="match status" value="1"/>
</dbReference>
<keyword evidence="2" id="KW-1185">Reference proteome</keyword>
<sequence>MVLTSWGVLARVLFCETPSKSATHPLVGVLFFDMRLSSSLLRLPSCTHARNFRIFSVLCRSTGGIDSPIISSCGNSSLSLSCDFSLVVVRPEYKNEGGRSGPTDIHCGESVAIEGQDYTVSAVVHRYQLRRGKYEPRERGIDVQSTGRYILNLYLENLLEQT</sequence>
<proteinExistence type="predicted"/>
<gene>
    <name evidence="1" type="ORF">KSP39_PZI002544</name>
</gene>
<comment type="caution">
    <text evidence="1">The sequence shown here is derived from an EMBL/GenBank/DDBJ whole genome shotgun (WGS) entry which is preliminary data.</text>
</comment>
<protein>
    <submittedName>
        <fullName evidence="1">Uncharacterized protein</fullName>
    </submittedName>
</protein>
<name>A0AAP0GDT1_9ASPA</name>
<dbReference type="AlphaFoldDB" id="A0AAP0GDT1"/>
<accession>A0AAP0GDT1</accession>
<reference evidence="1 2" key="1">
    <citation type="journal article" date="2022" name="Nat. Plants">
        <title>Genomes of leafy and leafless Platanthera orchids illuminate the evolution of mycoheterotrophy.</title>
        <authorList>
            <person name="Li M.H."/>
            <person name="Liu K.W."/>
            <person name="Li Z."/>
            <person name="Lu H.C."/>
            <person name="Ye Q.L."/>
            <person name="Zhang D."/>
            <person name="Wang J.Y."/>
            <person name="Li Y.F."/>
            <person name="Zhong Z.M."/>
            <person name="Liu X."/>
            <person name="Yu X."/>
            <person name="Liu D.K."/>
            <person name="Tu X.D."/>
            <person name="Liu B."/>
            <person name="Hao Y."/>
            <person name="Liao X.Y."/>
            <person name="Jiang Y.T."/>
            <person name="Sun W.H."/>
            <person name="Chen J."/>
            <person name="Chen Y.Q."/>
            <person name="Ai Y."/>
            <person name="Zhai J.W."/>
            <person name="Wu S.S."/>
            <person name="Zhou Z."/>
            <person name="Hsiao Y.Y."/>
            <person name="Wu W.L."/>
            <person name="Chen Y.Y."/>
            <person name="Lin Y.F."/>
            <person name="Hsu J.L."/>
            <person name="Li C.Y."/>
            <person name="Wang Z.W."/>
            <person name="Zhao X."/>
            <person name="Zhong W.Y."/>
            <person name="Ma X.K."/>
            <person name="Ma L."/>
            <person name="Huang J."/>
            <person name="Chen G.Z."/>
            <person name="Huang M.Z."/>
            <person name="Huang L."/>
            <person name="Peng D.H."/>
            <person name="Luo Y.B."/>
            <person name="Zou S.Q."/>
            <person name="Chen S.P."/>
            <person name="Lan S."/>
            <person name="Tsai W.C."/>
            <person name="Van de Peer Y."/>
            <person name="Liu Z.J."/>
        </authorList>
    </citation>
    <scope>NUCLEOTIDE SEQUENCE [LARGE SCALE GENOMIC DNA]</scope>
    <source>
        <tissue evidence="1">Leaf</tissue>
    </source>
</reference>
<evidence type="ECO:0000313" key="2">
    <source>
        <dbReference type="Proteomes" id="UP001418222"/>
    </source>
</evidence>